<dbReference type="Pfam" id="PF00724">
    <property type="entry name" value="Oxidored_FMN"/>
    <property type="match status" value="1"/>
</dbReference>
<dbReference type="AlphaFoldDB" id="A0A2U1ZSG5"/>
<comment type="cofactor">
    <cofactor evidence="1">
        <name>FMN</name>
        <dbReference type="ChEBI" id="CHEBI:58210"/>
    </cofactor>
</comment>
<dbReference type="Proteomes" id="UP000245166">
    <property type="component" value="Unassembled WGS sequence"/>
</dbReference>
<dbReference type="InterPro" id="IPR044152">
    <property type="entry name" value="YqjM-like"/>
</dbReference>
<dbReference type="InterPro" id="IPR001155">
    <property type="entry name" value="OxRdtase_FMN_N"/>
</dbReference>
<dbReference type="CDD" id="cd02932">
    <property type="entry name" value="OYE_YqiM_FMN"/>
    <property type="match status" value="1"/>
</dbReference>
<evidence type="ECO:0000256" key="2">
    <source>
        <dbReference type="ARBA" id="ARBA00022630"/>
    </source>
</evidence>
<evidence type="ECO:0000259" key="6">
    <source>
        <dbReference type="Pfam" id="PF00724"/>
    </source>
</evidence>
<dbReference type="SUPFAM" id="SSF51395">
    <property type="entry name" value="FMN-linked oxidoreductases"/>
    <property type="match status" value="1"/>
</dbReference>
<keyword evidence="4" id="KW-0521">NADP</keyword>
<dbReference type="InterPro" id="IPR013785">
    <property type="entry name" value="Aldolase_TIM"/>
</dbReference>
<dbReference type="GO" id="GO:0050661">
    <property type="term" value="F:NADP binding"/>
    <property type="evidence" value="ECO:0007669"/>
    <property type="project" value="InterPro"/>
</dbReference>
<keyword evidence="2" id="KW-0285">Flavoprotein</keyword>
<reference evidence="7 8" key="1">
    <citation type="submission" date="2018-03" db="EMBL/GenBank/DDBJ databases">
        <title>Genome assembly of novel Miniimonas species PCH200.</title>
        <authorList>
            <person name="Thakur V."/>
            <person name="Kumar V."/>
            <person name="Singh D."/>
        </authorList>
    </citation>
    <scope>NUCLEOTIDE SEQUENCE [LARGE SCALE GENOMIC DNA]</scope>
    <source>
        <strain evidence="7 8">PCH200</strain>
    </source>
</reference>
<dbReference type="Gene3D" id="3.20.20.70">
    <property type="entry name" value="Aldolase class I"/>
    <property type="match status" value="1"/>
</dbReference>
<accession>A0A2U1ZSG5</accession>
<dbReference type="GO" id="GO:0003959">
    <property type="term" value="F:NADPH dehydrogenase activity"/>
    <property type="evidence" value="ECO:0007669"/>
    <property type="project" value="InterPro"/>
</dbReference>
<evidence type="ECO:0000256" key="5">
    <source>
        <dbReference type="ARBA" id="ARBA00023002"/>
    </source>
</evidence>
<keyword evidence="8" id="KW-1185">Reference proteome</keyword>
<evidence type="ECO:0000256" key="4">
    <source>
        <dbReference type="ARBA" id="ARBA00022857"/>
    </source>
</evidence>
<gene>
    <name evidence="7" type="ORF">C8046_03745</name>
</gene>
<protein>
    <submittedName>
        <fullName evidence="7">Oxidoreductase</fullName>
    </submittedName>
</protein>
<dbReference type="EMBL" id="PYHR01000002">
    <property type="protein sequence ID" value="PWD49927.1"/>
    <property type="molecule type" value="Genomic_DNA"/>
</dbReference>
<name>A0A2U1ZSG5_9MICO</name>
<keyword evidence="3" id="KW-0288">FMN</keyword>
<organism evidence="7 8">
    <name type="scientific">Serinibacter arcticus</name>
    <dbReference type="NCBI Taxonomy" id="1655435"/>
    <lineage>
        <taxon>Bacteria</taxon>
        <taxon>Bacillati</taxon>
        <taxon>Actinomycetota</taxon>
        <taxon>Actinomycetes</taxon>
        <taxon>Micrococcales</taxon>
        <taxon>Beutenbergiaceae</taxon>
        <taxon>Serinibacter</taxon>
    </lineage>
</organism>
<dbReference type="RefSeq" id="WP_109228311.1">
    <property type="nucleotide sequence ID" value="NZ_PYHR01000002.1"/>
</dbReference>
<keyword evidence="5" id="KW-0560">Oxidoreductase</keyword>
<evidence type="ECO:0000313" key="7">
    <source>
        <dbReference type="EMBL" id="PWD49927.1"/>
    </source>
</evidence>
<sequence length="375" mass="39304">MTSLFDPIQLRDLTVPNRVWLSPMCMFACEQRDGVVGDFHLAHYGGIALGGTGLLVTEATAVSPDGRVSPDDAGLWDDAQVAPWRRVTDLVHAAGATIAVQLAHAGRKGSKHRALLGDDDLHGSVPPDRGGWETLGATGTAFGRYTPPRRAAATDLEEVVHAFVDAAERAVAAGFDAVELHGAHGYLLHETLSPLTSSEDPAWGGDPSPGVDGRERLLLETVRGVRRVIPAGMPLIVRLSVSDVAPGGSTAESTLALVERLAGEGVDLVDCSSGGLLAGIEYDAGPGYQVPGAAVVRRAGLPVGAVGLLDDPHLAQSVLTDGSADVVLLGRALLRDPHWVRHAAHALGRLDDVPEPARYSRGWREIRRAATTPAA</sequence>
<dbReference type="PANTHER" id="PTHR43303">
    <property type="entry name" value="NADPH DEHYDROGENASE C23G7.10C-RELATED"/>
    <property type="match status" value="1"/>
</dbReference>
<dbReference type="PANTHER" id="PTHR43303:SF4">
    <property type="entry name" value="NADPH DEHYDROGENASE C23G7.10C-RELATED"/>
    <property type="match status" value="1"/>
</dbReference>
<evidence type="ECO:0000256" key="3">
    <source>
        <dbReference type="ARBA" id="ARBA00022643"/>
    </source>
</evidence>
<comment type="caution">
    <text evidence="7">The sequence shown here is derived from an EMBL/GenBank/DDBJ whole genome shotgun (WGS) entry which is preliminary data.</text>
</comment>
<feature type="domain" description="NADH:flavin oxidoreductase/NADH oxidase N-terminal" evidence="6">
    <location>
        <begin position="3"/>
        <end position="346"/>
    </location>
</feature>
<proteinExistence type="predicted"/>
<dbReference type="OrthoDB" id="3169239at2"/>
<evidence type="ECO:0000313" key="8">
    <source>
        <dbReference type="Proteomes" id="UP000245166"/>
    </source>
</evidence>
<evidence type="ECO:0000256" key="1">
    <source>
        <dbReference type="ARBA" id="ARBA00001917"/>
    </source>
</evidence>
<dbReference type="GO" id="GO:0010181">
    <property type="term" value="F:FMN binding"/>
    <property type="evidence" value="ECO:0007669"/>
    <property type="project" value="InterPro"/>
</dbReference>